<keyword evidence="1" id="KW-0472">Membrane</keyword>
<protein>
    <submittedName>
        <fullName evidence="2">Uncharacterized protein</fullName>
    </submittedName>
</protein>
<feature type="transmembrane region" description="Helical" evidence="1">
    <location>
        <begin position="12"/>
        <end position="34"/>
    </location>
</feature>
<keyword evidence="1" id="KW-0812">Transmembrane</keyword>
<dbReference type="KEGG" id="nai:NECAME_19165"/>
<dbReference type="Proteomes" id="UP000053676">
    <property type="component" value="Unassembled WGS sequence"/>
</dbReference>
<sequence>MVDQYKDRRLALVYFNSGVVVLLSSSWRFSLLLACYEPSFELNALPYLMFIRLHSCA</sequence>
<dbReference type="EMBL" id="KI666769">
    <property type="protein sequence ID" value="ETN71795.1"/>
    <property type="molecule type" value="Genomic_DNA"/>
</dbReference>
<name>W2SQB1_NECAM</name>
<keyword evidence="1" id="KW-1133">Transmembrane helix</keyword>
<organism evidence="2 3">
    <name type="scientific">Necator americanus</name>
    <name type="common">Human hookworm</name>
    <dbReference type="NCBI Taxonomy" id="51031"/>
    <lineage>
        <taxon>Eukaryota</taxon>
        <taxon>Metazoa</taxon>
        <taxon>Ecdysozoa</taxon>
        <taxon>Nematoda</taxon>
        <taxon>Chromadorea</taxon>
        <taxon>Rhabditida</taxon>
        <taxon>Rhabditina</taxon>
        <taxon>Rhabditomorpha</taxon>
        <taxon>Strongyloidea</taxon>
        <taxon>Ancylostomatidae</taxon>
        <taxon>Bunostominae</taxon>
        <taxon>Necator</taxon>
    </lineage>
</organism>
<keyword evidence="3" id="KW-1185">Reference proteome</keyword>
<gene>
    <name evidence="2" type="ORF">NECAME_19165</name>
</gene>
<proteinExistence type="predicted"/>
<reference evidence="3" key="1">
    <citation type="journal article" date="2014" name="Nat. Genet.">
        <title>Genome of the human hookworm Necator americanus.</title>
        <authorList>
            <person name="Tang Y.T."/>
            <person name="Gao X."/>
            <person name="Rosa B.A."/>
            <person name="Abubucker S."/>
            <person name="Hallsworth-Pepin K."/>
            <person name="Martin J."/>
            <person name="Tyagi R."/>
            <person name="Heizer E."/>
            <person name="Zhang X."/>
            <person name="Bhonagiri-Palsikar V."/>
            <person name="Minx P."/>
            <person name="Warren W.C."/>
            <person name="Wang Q."/>
            <person name="Zhan B."/>
            <person name="Hotez P.J."/>
            <person name="Sternberg P.W."/>
            <person name="Dougall A."/>
            <person name="Gaze S.T."/>
            <person name="Mulvenna J."/>
            <person name="Sotillo J."/>
            <person name="Ranganathan S."/>
            <person name="Rabelo E.M."/>
            <person name="Wilson R.K."/>
            <person name="Felgner P.L."/>
            <person name="Bethony J."/>
            <person name="Hawdon J.M."/>
            <person name="Gasser R.B."/>
            <person name="Loukas A."/>
            <person name="Mitreva M."/>
        </authorList>
    </citation>
    <scope>NUCLEOTIDE SEQUENCE [LARGE SCALE GENOMIC DNA]</scope>
</reference>
<dbReference type="AlphaFoldDB" id="W2SQB1"/>
<evidence type="ECO:0000256" key="1">
    <source>
        <dbReference type="SAM" id="Phobius"/>
    </source>
</evidence>
<evidence type="ECO:0000313" key="2">
    <source>
        <dbReference type="EMBL" id="ETN71795.1"/>
    </source>
</evidence>
<evidence type="ECO:0000313" key="3">
    <source>
        <dbReference type="Proteomes" id="UP000053676"/>
    </source>
</evidence>
<accession>W2SQB1</accession>